<evidence type="ECO:0000256" key="8">
    <source>
        <dbReference type="SAM" id="MobiDB-lite"/>
    </source>
</evidence>
<evidence type="ECO:0000256" key="6">
    <source>
        <dbReference type="ARBA" id="ARBA00023242"/>
    </source>
</evidence>
<proteinExistence type="evidence at transcript level"/>
<dbReference type="PANTHER" id="PTHR21399:SF0">
    <property type="entry name" value="METHYLOSOME SUBUNIT PICLN"/>
    <property type="match status" value="1"/>
</dbReference>
<organism evidence="9">
    <name type="scientific">Amblyomma maculatum</name>
    <name type="common">Gulf Coast tick</name>
    <dbReference type="NCBI Taxonomy" id="34609"/>
    <lineage>
        <taxon>Eukaryota</taxon>
        <taxon>Metazoa</taxon>
        <taxon>Ecdysozoa</taxon>
        <taxon>Arthropoda</taxon>
        <taxon>Chelicerata</taxon>
        <taxon>Arachnida</taxon>
        <taxon>Acari</taxon>
        <taxon>Parasitiformes</taxon>
        <taxon>Ixodida</taxon>
        <taxon>Ixodoidea</taxon>
        <taxon>Ixodidae</taxon>
        <taxon>Amblyomminae</taxon>
        <taxon>Amblyomma</taxon>
    </lineage>
</organism>
<dbReference type="EMBL" id="JO845258">
    <property type="protein sequence ID" value="AEO36874.1"/>
    <property type="molecule type" value="mRNA"/>
</dbReference>
<feature type="region of interest" description="Disordered" evidence="8">
    <location>
        <begin position="146"/>
        <end position="219"/>
    </location>
</feature>
<dbReference type="GO" id="GO:0006821">
    <property type="term" value="P:chloride transport"/>
    <property type="evidence" value="ECO:0007669"/>
    <property type="project" value="InterPro"/>
</dbReference>
<dbReference type="GO" id="GO:0000387">
    <property type="term" value="P:spliceosomal snRNP assembly"/>
    <property type="evidence" value="ECO:0007669"/>
    <property type="project" value="InterPro"/>
</dbReference>
<feature type="compositionally biased region" description="Acidic residues" evidence="8">
    <location>
        <begin position="194"/>
        <end position="219"/>
    </location>
</feature>
<dbReference type="InterPro" id="IPR011993">
    <property type="entry name" value="PH-like_dom_sf"/>
</dbReference>
<dbReference type="PANTHER" id="PTHR21399">
    <property type="entry name" value="CHLORIDE CONDUCTANCE REGULATORY PROTEIN ICLN"/>
    <property type="match status" value="1"/>
</dbReference>
<dbReference type="Gene3D" id="2.30.29.30">
    <property type="entry name" value="Pleckstrin-homology domain (PH domain)/Phosphotyrosine-binding domain (PTB)"/>
    <property type="match status" value="1"/>
</dbReference>
<evidence type="ECO:0000256" key="5">
    <source>
        <dbReference type="ARBA" id="ARBA00022490"/>
    </source>
</evidence>
<accession>G3MTQ6</accession>
<dbReference type="GO" id="GO:0034709">
    <property type="term" value="C:methylosome"/>
    <property type="evidence" value="ECO:0007669"/>
    <property type="project" value="InterPro"/>
</dbReference>
<dbReference type="GO" id="GO:0045292">
    <property type="term" value="P:mRNA cis splicing, via spliceosome"/>
    <property type="evidence" value="ECO:0007669"/>
    <property type="project" value="TreeGrafter"/>
</dbReference>
<dbReference type="GO" id="GO:0034715">
    <property type="term" value="C:pICln-Sm protein complex"/>
    <property type="evidence" value="ECO:0007669"/>
    <property type="project" value="InterPro"/>
</dbReference>
<dbReference type="GO" id="GO:0005886">
    <property type="term" value="C:plasma membrane"/>
    <property type="evidence" value="ECO:0007669"/>
    <property type="project" value="InterPro"/>
</dbReference>
<keyword evidence="6" id="KW-0539">Nucleus</keyword>
<dbReference type="PRINTS" id="PR01348">
    <property type="entry name" value="ICLNCHANNEL"/>
</dbReference>
<evidence type="ECO:0000256" key="2">
    <source>
        <dbReference type="ARBA" id="ARBA00004496"/>
    </source>
</evidence>
<feature type="compositionally biased region" description="Acidic residues" evidence="8">
    <location>
        <begin position="154"/>
        <end position="172"/>
    </location>
</feature>
<dbReference type="InterPro" id="IPR039924">
    <property type="entry name" value="ICln/Lot5/Saf5"/>
</dbReference>
<name>G3MTQ6_AMBMU</name>
<comment type="function">
    <text evidence="7">Involved in both the assembly of spliceosomal snRNPs and the methylation of Sm proteins. Chaperone that regulates the assembly of spliceosomal U1, U2, U4 and U5 small nuclear ribonucleoproteins (snRNPs), the building blocks of the spliceosome, and thereby plays an important role in the splicing of cellular pre-mRNAs. Most spliceosomal snRNPs contain a common set of Sm proteins SNRPB, SNRPD1, SNRPD2, SNRPD3, SNRPE, SNRPF and SNRPG that assemble in a heptameric protein ring on the Sm site of the small nuclear RNA to form the core snRNP (Sm core). In the cytosol, the Sm proteins SNRPD1, SNRPD2, SNRPE, SNRPF and SNRPG are trapped in an inactive 6S pICln-Sm complex by the chaperone CLNS1A that controls the assembly of the core snRNP. Dissociation by the SMN complex of CLNS1A from the trapped Sm proteins and their transfer to an SMN-Sm complex triggers the assembly of core snRNPs and their transport to the nucleus.</text>
</comment>
<evidence type="ECO:0000256" key="1">
    <source>
        <dbReference type="ARBA" id="ARBA00004123"/>
    </source>
</evidence>
<dbReference type="GO" id="GO:0005681">
    <property type="term" value="C:spliceosomal complex"/>
    <property type="evidence" value="ECO:0007669"/>
    <property type="project" value="TreeGrafter"/>
</dbReference>
<reference evidence="9" key="1">
    <citation type="journal article" date="2011" name="PLoS ONE">
        <title>A deep insight into the sialotranscriptome of the gulf coast tick, Amblyomma maculatum.</title>
        <authorList>
            <person name="Karim S."/>
            <person name="Singh P."/>
            <person name="Ribeiro J.M."/>
        </authorList>
    </citation>
    <scope>NUCLEOTIDE SEQUENCE</scope>
    <source>
        <tissue evidence="9">Salivary gland</tissue>
    </source>
</reference>
<keyword evidence="5" id="KW-0963">Cytoplasm</keyword>
<dbReference type="InterPro" id="IPR003521">
    <property type="entry name" value="ICln"/>
</dbReference>
<evidence type="ECO:0000256" key="3">
    <source>
        <dbReference type="ARBA" id="ARBA00007054"/>
    </source>
</evidence>
<evidence type="ECO:0000256" key="4">
    <source>
        <dbReference type="ARBA" id="ARBA00015653"/>
    </source>
</evidence>
<protein>
    <recommendedName>
        <fullName evidence="4">Methylosome subunit pICln</fullName>
    </recommendedName>
</protein>
<sequence>MVILTSFPPPDEGIRHREEATAAFIQSRGLGKGTLYIAESRVSWVGQDSAGFSLEYPSVALHALSRDLRAFPEECLYLMIDGDLGEEGEPHPPVPGAAAYPSHCCPEPNENGEDDEQPASEIRFVPEDKSHLEAMYQAMTECQALHPDPAQAGDSDDDGCYDDADEEDEGAEYDVRAAEQQRGCHRLEANEGNGDNEWEAGDADEPMDMGQFEDAEPDH</sequence>
<evidence type="ECO:0000256" key="7">
    <source>
        <dbReference type="ARBA" id="ARBA00045890"/>
    </source>
</evidence>
<comment type="subcellular location">
    <subcellularLocation>
        <location evidence="2">Cytoplasm</location>
    </subcellularLocation>
    <subcellularLocation>
        <location evidence="1">Nucleus</location>
    </subcellularLocation>
</comment>
<evidence type="ECO:0000313" key="9">
    <source>
        <dbReference type="EMBL" id="AEO36874.1"/>
    </source>
</evidence>
<dbReference type="AlphaFoldDB" id="G3MTQ6"/>
<comment type="similarity">
    <text evidence="3">Belongs to the pICln (TC 1.A.47) family.</text>
</comment>
<dbReference type="GO" id="GO:0005829">
    <property type="term" value="C:cytosol"/>
    <property type="evidence" value="ECO:0007669"/>
    <property type="project" value="InterPro"/>
</dbReference>
<dbReference type="GO" id="GO:0006884">
    <property type="term" value="P:cell volume homeostasis"/>
    <property type="evidence" value="ECO:0007669"/>
    <property type="project" value="InterPro"/>
</dbReference>
<dbReference type="Pfam" id="PF03517">
    <property type="entry name" value="Voldacs"/>
    <property type="match status" value="1"/>
</dbReference>